<sequence>MSEVNLDEYRDVDLLFRKNHVGSIERMVRKLEQNYVKILEASSAVDMMREAASGIDELLATLDITVEAAEETPIEACNVESDGSYEEYRQMWIEMQDSCYLKATEIIQKLSKDEKLAEEISRARRILLKLCERCMRDSKSDVKSLVEAVKAIALLDSTQPATVFYSAISLNPECDNLVLANGIQRIHDCCLALDVPADSFLDSVLSKLSLEGEKALGVAINLYSKNDHSLIKSIASRLFNQWVQLLPMEATLLDLFVISKILTSASESALPSEWISVIKEKLPIPVPSECGLLVAPLFGCPSDTPQTDADAMEKLFFNMFWSWFWLFFSTAVGWTLLHDKLIQITELSTLRLVCLDCIDAPATIHQGNEYIGTSSLIATNETRTSPDAVWLADSGGTFTTEVGVGQLHVASDSKQLWYRLDGVVSVHEACTVDRYVVPLILRRFVEAVDACRQRGMELANVHYGDQEVIKYQLWKCLPKNTQLWIASFDLIKVDKRPCQWLSTFPGVNSAISDCELLAYPLCYDHSLQL</sequence>
<dbReference type="AlphaFoldDB" id="A0A2H9TLB4"/>
<proteinExistence type="predicted"/>
<comment type="caution">
    <text evidence="1">The sequence shown here is derived from an EMBL/GenBank/DDBJ whole genome shotgun (WGS) entry which is preliminary data.</text>
</comment>
<evidence type="ECO:0000313" key="2">
    <source>
        <dbReference type="Proteomes" id="UP000240830"/>
    </source>
</evidence>
<evidence type="ECO:0000313" key="1">
    <source>
        <dbReference type="EMBL" id="PJF18545.1"/>
    </source>
</evidence>
<gene>
    <name evidence="1" type="ORF">PSACC_01667</name>
</gene>
<accession>A0A2H9TLB4</accession>
<organism evidence="1 2">
    <name type="scientific">Paramicrosporidium saccamoebae</name>
    <dbReference type="NCBI Taxonomy" id="1246581"/>
    <lineage>
        <taxon>Eukaryota</taxon>
        <taxon>Fungi</taxon>
        <taxon>Fungi incertae sedis</taxon>
        <taxon>Cryptomycota</taxon>
        <taxon>Cryptomycota incertae sedis</taxon>
        <taxon>Paramicrosporidium</taxon>
    </lineage>
</organism>
<dbReference type="Proteomes" id="UP000240830">
    <property type="component" value="Unassembled WGS sequence"/>
</dbReference>
<dbReference type="EMBL" id="MTSL01000117">
    <property type="protein sequence ID" value="PJF18545.1"/>
    <property type="molecule type" value="Genomic_DNA"/>
</dbReference>
<name>A0A2H9TLB4_9FUNG</name>
<keyword evidence="2" id="KW-1185">Reference proteome</keyword>
<protein>
    <submittedName>
        <fullName evidence="1">Uncharacterized protein</fullName>
    </submittedName>
</protein>
<reference evidence="1 2" key="1">
    <citation type="submission" date="2016-10" db="EMBL/GenBank/DDBJ databases">
        <title>The genome of Paramicrosporidium saccamoebae is the missing link in understanding Cryptomycota and Microsporidia evolution.</title>
        <authorList>
            <person name="Quandt C.A."/>
            <person name="Beaudet D."/>
            <person name="Corsaro D."/>
            <person name="Michel R."/>
            <person name="Corradi N."/>
            <person name="James T."/>
        </authorList>
    </citation>
    <scope>NUCLEOTIDE SEQUENCE [LARGE SCALE GENOMIC DNA]</scope>
    <source>
        <strain evidence="1 2">KSL3</strain>
    </source>
</reference>